<sequence length="83" mass="9015">MGPKESTSEMAKVLTTFNAAVLAYLTSEIRELAGIAAHDVDMTRVLPSRIHLAARNNDLRMLIICNIGALPNTQDALQPTMAH</sequence>
<organism evidence="3">
    <name type="scientific">Mesocestoides corti</name>
    <name type="common">Flatworm</name>
    <dbReference type="NCBI Taxonomy" id="53468"/>
    <lineage>
        <taxon>Eukaryota</taxon>
        <taxon>Metazoa</taxon>
        <taxon>Spiralia</taxon>
        <taxon>Lophotrochozoa</taxon>
        <taxon>Platyhelminthes</taxon>
        <taxon>Cestoda</taxon>
        <taxon>Eucestoda</taxon>
        <taxon>Cyclophyllidea</taxon>
        <taxon>Mesocestoididae</taxon>
        <taxon>Mesocestoides</taxon>
    </lineage>
</organism>
<dbReference type="GO" id="GO:0030527">
    <property type="term" value="F:structural constituent of chromatin"/>
    <property type="evidence" value="ECO:0007669"/>
    <property type="project" value="InterPro"/>
</dbReference>
<gene>
    <name evidence="1" type="ORF">MCOS_LOCUS4771</name>
</gene>
<dbReference type="STRING" id="53468.A0A0R3UCX2"/>
<dbReference type="PRINTS" id="PR00620">
    <property type="entry name" value="HISTONEH2A"/>
</dbReference>
<reference evidence="1 2" key="2">
    <citation type="submission" date="2018-10" db="EMBL/GenBank/DDBJ databases">
        <authorList>
            <consortium name="Pathogen Informatics"/>
        </authorList>
    </citation>
    <scope>NUCLEOTIDE SEQUENCE [LARGE SCALE GENOMIC DNA]</scope>
</reference>
<accession>A0A0R3UCX2</accession>
<evidence type="ECO:0000313" key="2">
    <source>
        <dbReference type="Proteomes" id="UP000267029"/>
    </source>
</evidence>
<dbReference type="Proteomes" id="UP000267029">
    <property type="component" value="Unassembled WGS sequence"/>
</dbReference>
<dbReference type="InterPro" id="IPR009072">
    <property type="entry name" value="Histone-fold"/>
</dbReference>
<dbReference type="Gene3D" id="1.10.20.10">
    <property type="entry name" value="Histone, subunit A"/>
    <property type="match status" value="1"/>
</dbReference>
<proteinExistence type="predicted"/>
<dbReference type="GO" id="GO:0000786">
    <property type="term" value="C:nucleosome"/>
    <property type="evidence" value="ECO:0007669"/>
    <property type="project" value="InterPro"/>
</dbReference>
<dbReference type="EMBL" id="UXSR01002260">
    <property type="protein sequence ID" value="VDD78768.1"/>
    <property type="molecule type" value="Genomic_DNA"/>
</dbReference>
<protein>
    <submittedName>
        <fullName evidence="3">Robl_LC7 domain-containing protein</fullName>
    </submittedName>
</protein>
<dbReference type="WBParaSite" id="MCOS_0000477001-mRNA-1">
    <property type="protein sequence ID" value="MCOS_0000477001-mRNA-1"/>
    <property type="gene ID" value="MCOS_0000477001"/>
</dbReference>
<evidence type="ECO:0000313" key="1">
    <source>
        <dbReference type="EMBL" id="VDD78768.1"/>
    </source>
</evidence>
<keyword evidence="2" id="KW-1185">Reference proteome</keyword>
<evidence type="ECO:0000313" key="3">
    <source>
        <dbReference type="WBParaSite" id="MCOS_0000477001-mRNA-1"/>
    </source>
</evidence>
<dbReference type="GO" id="GO:0003677">
    <property type="term" value="F:DNA binding"/>
    <property type="evidence" value="ECO:0007669"/>
    <property type="project" value="InterPro"/>
</dbReference>
<dbReference type="SUPFAM" id="SSF47113">
    <property type="entry name" value="Histone-fold"/>
    <property type="match status" value="1"/>
</dbReference>
<dbReference type="InterPro" id="IPR002119">
    <property type="entry name" value="Histone_H2A"/>
</dbReference>
<name>A0A0R3UCX2_MESCO</name>
<dbReference type="AlphaFoldDB" id="A0A0R3UCX2"/>
<dbReference type="GO" id="GO:0046982">
    <property type="term" value="F:protein heterodimerization activity"/>
    <property type="evidence" value="ECO:0007669"/>
    <property type="project" value="InterPro"/>
</dbReference>
<reference evidence="3" key="1">
    <citation type="submission" date="2017-02" db="UniProtKB">
        <authorList>
            <consortium name="WormBaseParasite"/>
        </authorList>
    </citation>
    <scope>IDENTIFICATION</scope>
</reference>